<evidence type="ECO:0008006" key="4">
    <source>
        <dbReference type="Google" id="ProtNLM"/>
    </source>
</evidence>
<feature type="transmembrane region" description="Helical" evidence="1">
    <location>
        <begin position="34"/>
        <end position="50"/>
    </location>
</feature>
<feature type="transmembrane region" description="Helical" evidence="1">
    <location>
        <begin position="56"/>
        <end position="73"/>
    </location>
</feature>
<evidence type="ECO:0000313" key="2">
    <source>
        <dbReference type="EMBL" id="KYL31269.1"/>
    </source>
</evidence>
<comment type="caution">
    <text evidence="2">The sequence shown here is derived from an EMBL/GenBank/DDBJ whole genome shotgun (WGS) entry which is preliminary data.</text>
</comment>
<name>A0ABR5VML8_9GAMM</name>
<organism evidence="2 3">
    <name type="scientific">Pseudoalteromonas agarivorans</name>
    <dbReference type="NCBI Taxonomy" id="176102"/>
    <lineage>
        <taxon>Bacteria</taxon>
        <taxon>Pseudomonadati</taxon>
        <taxon>Pseudomonadota</taxon>
        <taxon>Gammaproteobacteria</taxon>
        <taxon>Alteromonadales</taxon>
        <taxon>Pseudoalteromonadaceae</taxon>
        <taxon>Pseudoalteromonas</taxon>
    </lineage>
</organism>
<gene>
    <name evidence="2" type="ORF">A2I98_03895</name>
</gene>
<dbReference type="EMBL" id="LVCM01000045">
    <property type="protein sequence ID" value="KYL31269.1"/>
    <property type="molecule type" value="Genomic_DNA"/>
</dbReference>
<keyword evidence="1" id="KW-0472">Membrane</keyword>
<proteinExistence type="predicted"/>
<sequence>MGCVASNQIIAHVFAPLSRVLLGALDSMQKINPWLWSAFVLSLSGIFFRWVFGNTFVGFFLAVLLALAIVPLVKKIQRKN</sequence>
<protein>
    <recommendedName>
        <fullName evidence="4">Chromate transporter</fullName>
    </recommendedName>
</protein>
<dbReference type="Proteomes" id="UP000075621">
    <property type="component" value="Unassembled WGS sequence"/>
</dbReference>
<keyword evidence="1" id="KW-0812">Transmembrane</keyword>
<keyword evidence="1" id="KW-1133">Transmembrane helix</keyword>
<evidence type="ECO:0000313" key="3">
    <source>
        <dbReference type="Proteomes" id="UP000075621"/>
    </source>
</evidence>
<reference evidence="2 3" key="1">
    <citation type="submission" date="2016-03" db="EMBL/GenBank/DDBJ databases">
        <authorList>
            <person name="Zhang H."/>
            <person name="Liu R."/>
            <person name="Wang M."/>
            <person name="Wang H."/>
            <person name="Wang L."/>
            <person name="Song L."/>
        </authorList>
    </citation>
    <scope>NUCLEOTIDE SEQUENCE [LARGE SCALE GENOMIC DNA]</scope>
    <source>
        <strain evidence="2 3">DSM 16098</strain>
    </source>
</reference>
<evidence type="ECO:0000256" key="1">
    <source>
        <dbReference type="SAM" id="Phobius"/>
    </source>
</evidence>
<accession>A0ABR5VML8</accession>